<comment type="caution">
    <text evidence="3">The sequence shown here is derived from an EMBL/GenBank/DDBJ whole genome shotgun (WGS) entry which is preliminary data.</text>
</comment>
<evidence type="ECO:0000313" key="3">
    <source>
        <dbReference type="EMBL" id="OCB86931.1"/>
    </source>
</evidence>
<dbReference type="Pfam" id="PF26113">
    <property type="entry name" value="GH16_XgeA"/>
    <property type="match status" value="1"/>
</dbReference>
<dbReference type="GO" id="GO:0004553">
    <property type="term" value="F:hydrolase activity, hydrolyzing O-glycosyl compounds"/>
    <property type="evidence" value="ECO:0007669"/>
    <property type="project" value="InterPro"/>
</dbReference>
<dbReference type="InterPro" id="IPR050546">
    <property type="entry name" value="Glycosyl_Hydrlase_16"/>
</dbReference>
<sequence length="410" mass="45049">MRTYACGQLDRLRITSSVGLKLTAPLDVAENRSTKNPETTCTLDLARCQGLFTLCLLCGFISCCLKWALLKENAERKLSTKLHQVLILSALFKMFGSSAIYLAILPFLLPTVLGQFNLKDNFVGNDFFSGFKWETFDDPTHGRVNYVDQDTAKANNLSYATDATFVMRPDSTKKLDSSTPRGRDSIRITSHDTYTDSVVVLDIAHMPYGCATWPAFWTVTAGKWPDGGEIDILEGVNDGPSNLASLHTSKGCTMPQNRKQTGIPTSVDCDATSGSNQGCGNSFTKSNSYGSSLNGVGGGWFVMRRTNKDGAAVYFWARNDPSVPDEIKSGAKSVNPDDSWGEPEALFPIDTCDWGQHFDAHTLVFDLTFCGDWAGSSFSCGGKCEDYVDQNPDKFKDAYWEVNAVRVYTP</sequence>
<dbReference type="Proteomes" id="UP000757232">
    <property type="component" value="Unassembled WGS sequence"/>
</dbReference>
<keyword evidence="4" id="KW-1185">Reference proteome</keyword>
<accession>A0A9Q5HVY8</accession>
<organism evidence="3 4">
    <name type="scientific">Sanghuangporus baumii</name>
    <name type="common">Phellinus baumii</name>
    <dbReference type="NCBI Taxonomy" id="108892"/>
    <lineage>
        <taxon>Eukaryota</taxon>
        <taxon>Fungi</taxon>
        <taxon>Dikarya</taxon>
        <taxon>Basidiomycota</taxon>
        <taxon>Agaricomycotina</taxon>
        <taxon>Agaricomycetes</taxon>
        <taxon>Hymenochaetales</taxon>
        <taxon>Hymenochaetaceae</taxon>
        <taxon>Sanghuangporus</taxon>
    </lineage>
</organism>
<reference evidence="3" key="1">
    <citation type="submission" date="2016-06" db="EMBL/GenBank/DDBJ databases">
        <title>Draft Genome sequence of the fungus Inonotus baumii.</title>
        <authorList>
            <person name="Zhu H."/>
            <person name="Lin W."/>
        </authorList>
    </citation>
    <scope>NUCLEOTIDE SEQUENCE</scope>
    <source>
        <strain evidence="3">821</strain>
    </source>
</reference>
<gene>
    <name evidence="3" type="ORF">A7U60_g6105</name>
</gene>
<keyword evidence="1" id="KW-0812">Transmembrane</keyword>
<protein>
    <submittedName>
        <fullName evidence="3">2 beta-glucans in both donor and acceptor sites of Gh16 Laminarinase 16a</fullName>
    </submittedName>
</protein>
<dbReference type="Gene3D" id="2.60.120.200">
    <property type="match status" value="1"/>
</dbReference>
<evidence type="ECO:0000313" key="4">
    <source>
        <dbReference type="Proteomes" id="UP000757232"/>
    </source>
</evidence>
<evidence type="ECO:0000256" key="1">
    <source>
        <dbReference type="SAM" id="Phobius"/>
    </source>
</evidence>
<dbReference type="InterPro" id="IPR000757">
    <property type="entry name" value="Beta-glucanase-like"/>
</dbReference>
<evidence type="ECO:0000259" key="2">
    <source>
        <dbReference type="PROSITE" id="PS51762"/>
    </source>
</evidence>
<dbReference type="SUPFAM" id="SSF49899">
    <property type="entry name" value="Concanavalin A-like lectins/glucanases"/>
    <property type="match status" value="1"/>
</dbReference>
<dbReference type="InterPro" id="IPR013320">
    <property type="entry name" value="ConA-like_dom_sf"/>
</dbReference>
<dbReference type="CDD" id="cd02181">
    <property type="entry name" value="GH16_fungal_Lam16A_glucanase"/>
    <property type="match status" value="1"/>
</dbReference>
<dbReference type="PANTHER" id="PTHR10963">
    <property type="entry name" value="GLYCOSYL HYDROLASE-RELATED"/>
    <property type="match status" value="1"/>
</dbReference>
<dbReference type="AlphaFoldDB" id="A0A9Q5HVY8"/>
<dbReference type="GO" id="GO:0009251">
    <property type="term" value="P:glucan catabolic process"/>
    <property type="evidence" value="ECO:0007669"/>
    <property type="project" value="TreeGrafter"/>
</dbReference>
<dbReference type="PANTHER" id="PTHR10963:SF24">
    <property type="entry name" value="GLYCOSIDASE C21B10.07-RELATED"/>
    <property type="match status" value="1"/>
</dbReference>
<feature type="transmembrane region" description="Helical" evidence="1">
    <location>
        <begin position="82"/>
        <end position="109"/>
    </location>
</feature>
<proteinExistence type="predicted"/>
<keyword evidence="1" id="KW-0472">Membrane</keyword>
<keyword evidence="1" id="KW-1133">Transmembrane helix</keyword>
<name>A0A9Q5HVY8_SANBA</name>
<dbReference type="PROSITE" id="PS51762">
    <property type="entry name" value="GH16_2"/>
    <property type="match status" value="1"/>
</dbReference>
<feature type="domain" description="GH16" evidence="2">
    <location>
        <begin position="131"/>
        <end position="410"/>
    </location>
</feature>
<dbReference type="OrthoDB" id="192832at2759"/>
<dbReference type="EMBL" id="LNZH02000198">
    <property type="protein sequence ID" value="OCB86931.1"/>
    <property type="molecule type" value="Genomic_DNA"/>
</dbReference>